<proteinExistence type="inferred from homology"/>
<comment type="similarity">
    <text evidence="1">Belongs to the plant acyltransferase family.</text>
</comment>
<dbReference type="GO" id="GO:0016746">
    <property type="term" value="F:acyltransferase activity"/>
    <property type="evidence" value="ECO:0007669"/>
    <property type="project" value="UniProtKB-KW"/>
</dbReference>
<evidence type="ECO:0000256" key="4">
    <source>
        <dbReference type="SAM" id="SignalP"/>
    </source>
</evidence>
<keyword evidence="3" id="KW-0012">Acyltransferase</keyword>
<name>A0A438JRP1_VITVI</name>
<sequence>MMLWWSAMMRVFPTLKPKLIANLLLFLWQPEPIELNKFLPRELDDVRDLILAIQINVFKCGGIRIGVCISHKVADALSLVMFITSWAAPARGDTDTARPQFGMANFFSLVNLSGFKPNTGITKEKIVTKRFVFSASHVAALREKYADSNTVDFPKTTYAD</sequence>
<comment type="caution">
    <text evidence="5">The sequence shown here is derived from an EMBL/GenBank/DDBJ whole genome shotgun (WGS) entry which is preliminary data.</text>
</comment>
<reference evidence="5 6" key="1">
    <citation type="journal article" date="2018" name="PLoS Genet.">
        <title>Population sequencing reveals clonal diversity and ancestral inbreeding in the grapevine cultivar Chardonnay.</title>
        <authorList>
            <person name="Roach M.J."/>
            <person name="Johnson D.L."/>
            <person name="Bohlmann J."/>
            <person name="van Vuuren H.J."/>
            <person name="Jones S.J."/>
            <person name="Pretorius I.S."/>
            <person name="Schmidt S.A."/>
            <person name="Borneman A.R."/>
        </authorList>
    </citation>
    <scope>NUCLEOTIDE SEQUENCE [LARGE SCALE GENOMIC DNA]</scope>
    <source>
        <strain evidence="6">cv. Chardonnay</strain>
        <tissue evidence="5">Leaf</tissue>
    </source>
</reference>
<evidence type="ECO:0000313" key="5">
    <source>
        <dbReference type="EMBL" id="RVX11616.1"/>
    </source>
</evidence>
<dbReference type="Gene3D" id="3.30.559.10">
    <property type="entry name" value="Chloramphenicol acetyltransferase-like domain"/>
    <property type="match status" value="1"/>
</dbReference>
<dbReference type="PANTHER" id="PTHR31623">
    <property type="entry name" value="F21J9.9"/>
    <property type="match status" value="1"/>
</dbReference>
<evidence type="ECO:0000256" key="1">
    <source>
        <dbReference type="ARBA" id="ARBA00009861"/>
    </source>
</evidence>
<dbReference type="EMBL" id="QGNW01000030">
    <property type="protein sequence ID" value="RVX11616.1"/>
    <property type="molecule type" value="Genomic_DNA"/>
</dbReference>
<feature type="signal peptide" evidence="4">
    <location>
        <begin position="1"/>
        <end position="17"/>
    </location>
</feature>
<dbReference type="Proteomes" id="UP000288805">
    <property type="component" value="Unassembled WGS sequence"/>
</dbReference>
<organism evidence="5 6">
    <name type="scientific">Vitis vinifera</name>
    <name type="common">Grape</name>
    <dbReference type="NCBI Taxonomy" id="29760"/>
    <lineage>
        <taxon>Eukaryota</taxon>
        <taxon>Viridiplantae</taxon>
        <taxon>Streptophyta</taxon>
        <taxon>Embryophyta</taxon>
        <taxon>Tracheophyta</taxon>
        <taxon>Spermatophyta</taxon>
        <taxon>Magnoliopsida</taxon>
        <taxon>eudicotyledons</taxon>
        <taxon>Gunneridae</taxon>
        <taxon>Pentapetalae</taxon>
        <taxon>rosids</taxon>
        <taxon>Vitales</taxon>
        <taxon>Vitaceae</taxon>
        <taxon>Viteae</taxon>
        <taxon>Vitis</taxon>
    </lineage>
</organism>
<dbReference type="AlphaFoldDB" id="A0A438JRP1"/>
<dbReference type="Pfam" id="PF02458">
    <property type="entry name" value="Transferase"/>
    <property type="match status" value="1"/>
</dbReference>
<keyword evidence="2" id="KW-0808">Transferase</keyword>
<gene>
    <name evidence="5" type="primary">ACT_21</name>
    <name evidence="5" type="ORF">CK203_016030</name>
</gene>
<protein>
    <submittedName>
        <fullName evidence="5">Vinorine synthase</fullName>
    </submittedName>
</protein>
<evidence type="ECO:0000256" key="2">
    <source>
        <dbReference type="ARBA" id="ARBA00022679"/>
    </source>
</evidence>
<accession>A0A438JRP1</accession>
<feature type="chain" id="PRO_5019337778" evidence="4">
    <location>
        <begin position="18"/>
        <end position="160"/>
    </location>
</feature>
<keyword evidence="4" id="KW-0732">Signal</keyword>
<dbReference type="PANTHER" id="PTHR31623:SF17">
    <property type="entry name" value="F21J9.9"/>
    <property type="match status" value="1"/>
</dbReference>
<evidence type="ECO:0000313" key="6">
    <source>
        <dbReference type="Proteomes" id="UP000288805"/>
    </source>
</evidence>
<dbReference type="InterPro" id="IPR023213">
    <property type="entry name" value="CAT-like_dom_sf"/>
</dbReference>
<evidence type="ECO:0000256" key="3">
    <source>
        <dbReference type="ARBA" id="ARBA00023315"/>
    </source>
</evidence>